<keyword evidence="1" id="KW-0175">Coiled coil</keyword>
<feature type="region of interest" description="Disordered" evidence="2">
    <location>
        <begin position="1"/>
        <end position="26"/>
    </location>
</feature>
<dbReference type="InParanoid" id="C5KII6"/>
<name>C5KII6_PERM5</name>
<evidence type="ECO:0000313" key="4">
    <source>
        <dbReference type="EMBL" id="EER15707.1"/>
    </source>
</evidence>
<feature type="transmembrane region" description="Helical" evidence="3">
    <location>
        <begin position="38"/>
        <end position="57"/>
    </location>
</feature>
<keyword evidence="3" id="KW-0472">Membrane</keyword>
<sequence>MPSRKNVSTLVVRGSRDKAKSQNGEDVMQSDVVRSAKATLPVFGVVMLLASMVPVGVFHLFGFGLPVIVAYALCSAGVYYASTRFITMLVEEQGVDREVKSLRVEELEAETKALRREVVEARKAAEVAKCEVANSEEALLKMDGVGQAYEELKVVEVLGVAVEGLSGPPWGSDGGGGGVEG</sequence>
<protein>
    <submittedName>
        <fullName evidence="4">Uncharacterized protein</fullName>
    </submittedName>
</protein>
<evidence type="ECO:0000256" key="2">
    <source>
        <dbReference type="SAM" id="MobiDB-lite"/>
    </source>
</evidence>
<dbReference type="Proteomes" id="UP000007800">
    <property type="component" value="Unassembled WGS sequence"/>
</dbReference>
<feature type="coiled-coil region" evidence="1">
    <location>
        <begin position="97"/>
        <end position="138"/>
    </location>
</feature>
<keyword evidence="3" id="KW-0812">Transmembrane</keyword>
<gene>
    <name evidence="4" type="ORF">Pmar_PMAR000582</name>
</gene>
<accession>C5KII6</accession>
<evidence type="ECO:0000256" key="1">
    <source>
        <dbReference type="SAM" id="Coils"/>
    </source>
</evidence>
<proteinExistence type="predicted"/>
<reference evidence="4 5" key="1">
    <citation type="submission" date="2008-07" db="EMBL/GenBank/DDBJ databases">
        <authorList>
            <person name="El-Sayed N."/>
            <person name="Caler E."/>
            <person name="Inman J."/>
            <person name="Amedeo P."/>
            <person name="Hass B."/>
            <person name="Wortman J."/>
        </authorList>
    </citation>
    <scope>NUCLEOTIDE SEQUENCE [LARGE SCALE GENOMIC DNA]</scope>
    <source>
        <strain evidence="5">ATCC 50983 / TXsc</strain>
    </source>
</reference>
<organism evidence="5">
    <name type="scientific">Perkinsus marinus (strain ATCC 50983 / TXsc)</name>
    <dbReference type="NCBI Taxonomy" id="423536"/>
    <lineage>
        <taxon>Eukaryota</taxon>
        <taxon>Sar</taxon>
        <taxon>Alveolata</taxon>
        <taxon>Perkinsozoa</taxon>
        <taxon>Perkinsea</taxon>
        <taxon>Perkinsida</taxon>
        <taxon>Perkinsidae</taxon>
        <taxon>Perkinsus</taxon>
    </lineage>
</organism>
<evidence type="ECO:0000313" key="5">
    <source>
        <dbReference type="Proteomes" id="UP000007800"/>
    </source>
</evidence>
<dbReference type="GeneID" id="9046559"/>
<dbReference type="RefSeq" id="XP_002783911.1">
    <property type="nucleotide sequence ID" value="XM_002783865.1"/>
</dbReference>
<dbReference type="AlphaFoldDB" id="C5KII6"/>
<feature type="transmembrane region" description="Helical" evidence="3">
    <location>
        <begin position="63"/>
        <end position="81"/>
    </location>
</feature>
<evidence type="ECO:0000256" key="3">
    <source>
        <dbReference type="SAM" id="Phobius"/>
    </source>
</evidence>
<keyword evidence="3" id="KW-1133">Transmembrane helix</keyword>
<dbReference type="EMBL" id="GG673249">
    <property type="protein sequence ID" value="EER15707.1"/>
    <property type="molecule type" value="Genomic_DNA"/>
</dbReference>
<keyword evidence="5" id="KW-1185">Reference proteome</keyword>